<feature type="transmembrane region" description="Helical" evidence="6">
    <location>
        <begin position="104"/>
        <end position="125"/>
    </location>
</feature>
<evidence type="ECO:0000256" key="2">
    <source>
        <dbReference type="ARBA" id="ARBA00022475"/>
    </source>
</evidence>
<evidence type="ECO:0000256" key="1">
    <source>
        <dbReference type="ARBA" id="ARBA00004651"/>
    </source>
</evidence>
<protein>
    <recommendedName>
        <fullName evidence="6">TVP38/TMEM64 family membrane protein</fullName>
    </recommendedName>
</protein>
<dbReference type="PANTHER" id="PTHR12677">
    <property type="entry name" value="GOLGI APPARATUS MEMBRANE PROTEIN TVP38-RELATED"/>
    <property type="match status" value="1"/>
</dbReference>
<evidence type="ECO:0000256" key="4">
    <source>
        <dbReference type="ARBA" id="ARBA00022989"/>
    </source>
</evidence>
<feature type="transmembrane region" description="Helical" evidence="6">
    <location>
        <begin position="72"/>
        <end position="98"/>
    </location>
</feature>
<dbReference type="AlphaFoldDB" id="A0A1B2J100"/>
<dbReference type="InterPro" id="IPR032816">
    <property type="entry name" value="VTT_dom"/>
</dbReference>
<dbReference type="RefSeq" id="WP_065903111.1">
    <property type="nucleotide sequence ID" value="NZ_CP014912.1"/>
</dbReference>
<gene>
    <name evidence="8" type="ORF">AYR63_12685</name>
</gene>
<feature type="transmembrane region" description="Helical" evidence="6">
    <location>
        <begin position="152"/>
        <end position="171"/>
    </location>
</feature>
<keyword evidence="9" id="KW-1185">Reference proteome</keyword>
<feature type="transmembrane region" description="Helical" evidence="6">
    <location>
        <begin position="208"/>
        <end position="227"/>
    </location>
</feature>
<accession>A0A1B2J100</accession>
<keyword evidence="4 6" id="KW-1133">Transmembrane helix</keyword>
<dbReference type="InterPro" id="IPR015414">
    <property type="entry name" value="TMEM64"/>
</dbReference>
<dbReference type="KEGG" id="lpd:AYR62_05780"/>
<name>A0A1B2J100_9LACO</name>
<dbReference type="GO" id="GO:0005886">
    <property type="term" value="C:plasma membrane"/>
    <property type="evidence" value="ECO:0007669"/>
    <property type="project" value="UniProtKB-SubCell"/>
</dbReference>
<sequence length="242" mass="26502">MKTENTEKTETTTARLICAACVLVGIVIIVGLLYALSKDFQQVIQNVIHYNESVQKQFWAGIRQHQTSPITLLIVFALVAMLAAVPGFPISVACILIGVIYGRYWGFCINLVGIVCGNLITYSILRKVGLSKSAQHHDGRVVRNIMKMKKPVVGLTIGYAVPIVPTIFVNYAASKLHQPLKDVLIAMGIGSIPTALLYAMGGDFLNRGDYKIALISVLAVGILFLLVKELRKHEETHAEKEA</sequence>
<dbReference type="OrthoDB" id="2360723at2"/>
<reference evidence="8 9" key="1">
    <citation type="submission" date="2016-03" db="EMBL/GenBank/DDBJ databases">
        <title>Pediococcus and Lactobacillus from brewery environment - whole genome sequencing and assembly.</title>
        <authorList>
            <person name="Behr J."/>
            <person name="Geissler A.J."/>
            <person name="Vogel R.F."/>
        </authorList>
    </citation>
    <scope>NUCLEOTIDE SEQUENCE [LARGE SCALE GENOMIC DNA]</scope>
    <source>
        <strain evidence="8 9">TMW 1.1995</strain>
    </source>
</reference>
<feature type="transmembrane region" description="Helical" evidence="6">
    <location>
        <begin position="183"/>
        <end position="201"/>
    </location>
</feature>
<evidence type="ECO:0000313" key="8">
    <source>
        <dbReference type="EMBL" id="ANZ67908.1"/>
    </source>
</evidence>
<keyword evidence="2 6" id="KW-1003">Cell membrane</keyword>
<comment type="similarity">
    <text evidence="6">Belongs to the TVP38/TMEM64 family.</text>
</comment>
<evidence type="ECO:0000256" key="3">
    <source>
        <dbReference type="ARBA" id="ARBA00022692"/>
    </source>
</evidence>
<evidence type="ECO:0000259" key="7">
    <source>
        <dbReference type="Pfam" id="PF09335"/>
    </source>
</evidence>
<keyword evidence="3 6" id="KW-0812">Transmembrane</keyword>
<evidence type="ECO:0000256" key="5">
    <source>
        <dbReference type="ARBA" id="ARBA00023136"/>
    </source>
</evidence>
<feature type="transmembrane region" description="Helical" evidence="6">
    <location>
        <begin position="12"/>
        <end position="36"/>
    </location>
</feature>
<dbReference type="STRING" id="240427.AYR62_05780"/>
<proteinExistence type="inferred from homology"/>
<dbReference type="PANTHER" id="PTHR12677:SF59">
    <property type="entry name" value="GOLGI APPARATUS MEMBRANE PROTEIN TVP38-RELATED"/>
    <property type="match status" value="1"/>
</dbReference>
<comment type="subcellular location">
    <subcellularLocation>
        <location evidence="1 6">Cell membrane</location>
        <topology evidence="1 6">Multi-pass membrane protein</topology>
    </subcellularLocation>
</comment>
<keyword evidence="5 6" id="KW-0472">Membrane</keyword>
<evidence type="ECO:0000256" key="6">
    <source>
        <dbReference type="RuleBase" id="RU366058"/>
    </source>
</evidence>
<dbReference type="Pfam" id="PF09335">
    <property type="entry name" value="VTT_dom"/>
    <property type="match status" value="1"/>
</dbReference>
<feature type="domain" description="VTT" evidence="7">
    <location>
        <begin position="88"/>
        <end position="203"/>
    </location>
</feature>
<dbReference type="EMBL" id="CP014924">
    <property type="protein sequence ID" value="ANZ67908.1"/>
    <property type="molecule type" value="Genomic_DNA"/>
</dbReference>
<organism evidence="8 9">
    <name type="scientific">Secundilactobacillus paracollinoides</name>
    <dbReference type="NCBI Taxonomy" id="240427"/>
    <lineage>
        <taxon>Bacteria</taxon>
        <taxon>Bacillati</taxon>
        <taxon>Bacillota</taxon>
        <taxon>Bacilli</taxon>
        <taxon>Lactobacillales</taxon>
        <taxon>Lactobacillaceae</taxon>
        <taxon>Secundilactobacillus</taxon>
    </lineage>
</organism>
<dbReference type="Proteomes" id="UP000093267">
    <property type="component" value="Chromosome"/>
</dbReference>
<evidence type="ECO:0000313" key="9">
    <source>
        <dbReference type="Proteomes" id="UP000093267"/>
    </source>
</evidence>